<protein>
    <submittedName>
        <fullName evidence="2">Uncharacterized protein</fullName>
    </submittedName>
</protein>
<proteinExistence type="predicted"/>
<sequence>MCKVKKKTTFFSFVNMCTYFVKRLDRILQRQTRITNNVNGYIVDVCVAVKRAVRACRAGYVGRGSGPEQQRAARASCVPCGCSVACSTMGFSSPTPPLTANSSTNTTINHRQCNKRSHV</sequence>
<reference evidence="2" key="1">
    <citation type="submission" date="2021-12" db="EMBL/GenBank/DDBJ databases">
        <authorList>
            <person name="King R."/>
        </authorList>
    </citation>
    <scope>NUCLEOTIDE SEQUENCE</scope>
</reference>
<evidence type="ECO:0000313" key="3">
    <source>
        <dbReference type="Proteomes" id="UP001154114"/>
    </source>
</evidence>
<dbReference type="Proteomes" id="UP001154114">
    <property type="component" value="Chromosome 3"/>
</dbReference>
<gene>
    <name evidence="2" type="ORF">CINC_LOCUS9232</name>
</gene>
<organism evidence="2 3">
    <name type="scientific">Chrysodeixis includens</name>
    <name type="common">Soybean looper</name>
    <name type="synonym">Pseudoplusia includens</name>
    <dbReference type="NCBI Taxonomy" id="689277"/>
    <lineage>
        <taxon>Eukaryota</taxon>
        <taxon>Metazoa</taxon>
        <taxon>Ecdysozoa</taxon>
        <taxon>Arthropoda</taxon>
        <taxon>Hexapoda</taxon>
        <taxon>Insecta</taxon>
        <taxon>Pterygota</taxon>
        <taxon>Neoptera</taxon>
        <taxon>Endopterygota</taxon>
        <taxon>Lepidoptera</taxon>
        <taxon>Glossata</taxon>
        <taxon>Ditrysia</taxon>
        <taxon>Noctuoidea</taxon>
        <taxon>Noctuidae</taxon>
        <taxon>Plusiinae</taxon>
        <taxon>Chrysodeixis</taxon>
    </lineage>
</organism>
<dbReference type="EMBL" id="LR824006">
    <property type="protein sequence ID" value="CAD0195277.1"/>
    <property type="molecule type" value="Genomic_DNA"/>
</dbReference>
<keyword evidence="3" id="KW-1185">Reference proteome</keyword>
<dbReference type="AlphaFoldDB" id="A0A9N8KTZ0"/>
<name>A0A9N8KTZ0_CHRIL</name>
<evidence type="ECO:0000313" key="2">
    <source>
        <dbReference type="EMBL" id="CAD0195277.1"/>
    </source>
</evidence>
<evidence type="ECO:0000256" key="1">
    <source>
        <dbReference type="SAM" id="MobiDB-lite"/>
    </source>
</evidence>
<accession>A0A9N8KTZ0</accession>
<feature type="region of interest" description="Disordered" evidence="1">
    <location>
        <begin position="96"/>
        <end position="119"/>
    </location>
</feature>
<feature type="compositionally biased region" description="Polar residues" evidence="1">
    <location>
        <begin position="96"/>
        <end position="111"/>
    </location>
</feature>